<comment type="caution">
    <text evidence="4">The sequence shown here is derived from an EMBL/GenBank/DDBJ whole genome shotgun (WGS) entry which is preliminary data.</text>
</comment>
<feature type="compositionally biased region" description="Polar residues" evidence="2">
    <location>
        <begin position="18"/>
        <end position="38"/>
    </location>
</feature>
<evidence type="ECO:0000256" key="2">
    <source>
        <dbReference type="SAM" id="MobiDB-lite"/>
    </source>
</evidence>
<evidence type="ECO:0000259" key="3">
    <source>
        <dbReference type="PROSITE" id="PS51271"/>
    </source>
</evidence>
<gene>
    <name evidence="4" type="ORF">Bca52824_062447</name>
</gene>
<name>A0A8X7QCW1_BRACI</name>
<dbReference type="InterPro" id="IPR022771">
    <property type="entry name" value="WAPL_C"/>
</dbReference>
<dbReference type="PROSITE" id="PS51271">
    <property type="entry name" value="WAPL"/>
    <property type="match status" value="1"/>
</dbReference>
<dbReference type="InterPro" id="IPR012502">
    <property type="entry name" value="WAPL_dom"/>
</dbReference>
<dbReference type="Proteomes" id="UP000886595">
    <property type="component" value="Unassembled WGS sequence"/>
</dbReference>
<dbReference type="InterPro" id="IPR039874">
    <property type="entry name" value="WAPL"/>
</dbReference>
<organism evidence="4 5">
    <name type="scientific">Brassica carinata</name>
    <name type="common">Ethiopian mustard</name>
    <name type="synonym">Abyssinian cabbage</name>
    <dbReference type="NCBI Taxonomy" id="52824"/>
    <lineage>
        <taxon>Eukaryota</taxon>
        <taxon>Viridiplantae</taxon>
        <taxon>Streptophyta</taxon>
        <taxon>Embryophyta</taxon>
        <taxon>Tracheophyta</taxon>
        <taxon>Spermatophyta</taxon>
        <taxon>Magnoliopsida</taxon>
        <taxon>eudicotyledons</taxon>
        <taxon>Gunneridae</taxon>
        <taxon>Pentapetalae</taxon>
        <taxon>rosids</taxon>
        <taxon>malvids</taxon>
        <taxon>Brassicales</taxon>
        <taxon>Brassicaceae</taxon>
        <taxon>Brassiceae</taxon>
        <taxon>Brassica</taxon>
    </lineage>
</organism>
<proteinExistence type="inferred from homology"/>
<evidence type="ECO:0000256" key="1">
    <source>
        <dbReference type="ARBA" id="ARBA00006854"/>
    </source>
</evidence>
<dbReference type="AlphaFoldDB" id="A0A8X7QCW1"/>
<feature type="region of interest" description="Disordered" evidence="2">
    <location>
        <begin position="1"/>
        <end position="39"/>
    </location>
</feature>
<evidence type="ECO:0000313" key="4">
    <source>
        <dbReference type="EMBL" id="KAG2267892.1"/>
    </source>
</evidence>
<feature type="region of interest" description="Disordered" evidence="2">
    <location>
        <begin position="54"/>
        <end position="76"/>
    </location>
</feature>
<dbReference type="Pfam" id="PF07814">
    <property type="entry name" value="WAPL"/>
    <property type="match status" value="1"/>
</dbReference>
<accession>A0A8X7QCW1</accession>
<dbReference type="PANTHER" id="PTHR22100">
    <property type="entry name" value="WINGS APART-LIKE PROTEIN HOMOLOG"/>
    <property type="match status" value="1"/>
</dbReference>
<dbReference type="PANTHER" id="PTHR22100:SF13">
    <property type="entry name" value="WINGS APART-LIKE PROTEIN HOMOLOG"/>
    <property type="match status" value="1"/>
</dbReference>
<feature type="domain" description="WAPL" evidence="3">
    <location>
        <begin position="69"/>
        <end position="182"/>
    </location>
</feature>
<reference evidence="4 5" key="1">
    <citation type="submission" date="2020-02" db="EMBL/GenBank/DDBJ databases">
        <authorList>
            <person name="Ma Q."/>
            <person name="Huang Y."/>
            <person name="Song X."/>
            <person name="Pei D."/>
        </authorList>
    </citation>
    <scope>NUCLEOTIDE SEQUENCE [LARGE SCALE GENOMIC DNA]</scope>
    <source>
        <strain evidence="4">Sxm20200214</strain>
        <tissue evidence="4">Leaf</tissue>
    </source>
</reference>
<keyword evidence="5" id="KW-1185">Reference proteome</keyword>
<protein>
    <recommendedName>
        <fullName evidence="3">WAPL domain-containing protein</fullName>
    </recommendedName>
</protein>
<dbReference type="InterPro" id="IPR011989">
    <property type="entry name" value="ARM-like"/>
</dbReference>
<comment type="similarity">
    <text evidence="1">Belongs to the WAPL family.</text>
</comment>
<sequence>MMERTYGRRKPGMPQRTLPDSLNDTVSQAEYLSSSSSPDIEPLDYSLLPFSSQDSWHSSSMSESRDDYQRRAKRSRNGEGFTSTLLEAQEFGELMEHEDEVNFALDGLRNGQQVRIRRASLSSLLSICASQHQRRSLRAQGISQTIIDAILSLSLDDIPSNLAAATLFFLLTADVSEMLFDV</sequence>
<dbReference type="Gene3D" id="1.25.10.10">
    <property type="entry name" value="Leucine-rich Repeat Variant"/>
    <property type="match status" value="1"/>
</dbReference>
<evidence type="ECO:0000313" key="5">
    <source>
        <dbReference type="Proteomes" id="UP000886595"/>
    </source>
</evidence>
<dbReference type="OrthoDB" id="78088at2759"/>
<dbReference type="EMBL" id="JAAMPC010000013">
    <property type="protein sequence ID" value="KAG2267892.1"/>
    <property type="molecule type" value="Genomic_DNA"/>
</dbReference>